<sequence length="121" mass="13534">MPIPLLICDDSNMARKQVTRALPEDWDVDITYAANGVEGIDAIRAGKAEMVFLDLTMPEMDGYEVLELVKSERHKAIVIVISGDIQPEARDRVMALGALEFIKKPINKDKLAEVLHRYGLL</sequence>
<comment type="caution">
    <text evidence="4">The sequence shown here is derived from an EMBL/GenBank/DDBJ whole genome shotgun (WGS) entry which is preliminary data.</text>
</comment>
<dbReference type="SMART" id="SM00448">
    <property type="entry name" value="REC"/>
    <property type="match status" value="1"/>
</dbReference>
<dbReference type="PANTHER" id="PTHR44591">
    <property type="entry name" value="STRESS RESPONSE REGULATOR PROTEIN 1"/>
    <property type="match status" value="1"/>
</dbReference>
<keyword evidence="5" id="KW-1185">Reference proteome</keyword>
<dbReference type="Pfam" id="PF00072">
    <property type="entry name" value="Response_reg"/>
    <property type="match status" value="1"/>
</dbReference>
<accession>A0A839UMN3</accession>
<organism evidence="4 5">
    <name type="scientific">Simiduia aestuariiviva</name>
    <dbReference type="NCBI Taxonomy" id="1510459"/>
    <lineage>
        <taxon>Bacteria</taxon>
        <taxon>Pseudomonadati</taxon>
        <taxon>Pseudomonadota</taxon>
        <taxon>Gammaproteobacteria</taxon>
        <taxon>Cellvibrionales</taxon>
        <taxon>Cellvibrionaceae</taxon>
        <taxon>Simiduia</taxon>
    </lineage>
</organism>
<gene>
    <name evidence="4" type="ORF">FHS30_000986</name>
</gene>
<dbReference type="RefSeq" id="WP_183908847.1">
    <property type="nucleotide sequence ID" value="NZ_JACHXZ010000001.1"/>
</dbReference>
<dbReference type="InterPro" id="IPR001789">
    <property type="entry name" value="Sig_transdc_resp-reg_receiver"/>
</dbReference>
<reference evidence="4 5" key="1">
    <citation type="submission" date="2020-08" db="EMBL/GenBank/DDBJ databases">
        <title>Genomic Encyclopedia of Type Strains, Phase III (KMG-III): the genomes of soil and plant-associated and newly described type strains.</title>
        <authorList>
            <person name="Whitman W."/>
        </authorList>
    </citation>
    <scope>NUCLEOTIDE SEQUENCE [LARGE SCALE GENOMIC DNA]</scope>
    <source>
        <strain evidence="4 5">CECT 8571</strain>
    </source>
</reference>
<evidence type="ECO:0000256" key="1">
    <source>
        <dbReference type="ARBA" id="ARBA00022553"/>
    </source>
</evidence>
<dbReference type="PROSITE" id="PS50110">
    <property type="entry name" value="RESPONSE_REGULATORY"/>
    <property type="match status" value="1"/>
</dbReference>
<evidence type="ECO:0000313" key="5">
    <source>
        <dbReference type="Proteomes" id="UP000559987"/>
    </source>
</evidence>
<name>A0A839UMN3_9GAMM</name>
<proteinExistence type="predicted"/>
<dbReference type="SUPFAM" id="SSF52172">
    <property type="entry name" value="CheY-like"/>
    <property type="match status" value="1"/>
</dbReference>
<evidence type="ECO:0000256" key="2">
    <source>
        <dbReference type="PROSITE-ProRule" id="PRU00169"/>
    </source>
</evidence>
<dbReference type="Gene3D" id="3.40.50.2300">
    <property type="match status" value="1"/>
</dbReference>
<dbReference type="PANTHER" id="PTHR44591:SF24">
    <property type="entry name" value="PROTEIN-GLUTAMATE METHYLESTERASE_PROTEIN-GLUTAMINE GLUTAMINASE 1"/>
    <property type="match status" value="1"/>
</dbReference>
<protein>
    <submittedName>
        <fullName evidence="4">CheY-like chemotaxis protein</fullName>
    </submittedName>
</protein>
<dbReference type="AlphaFoldDB" id="A0A839UMN3"/>
<dbReference type="InterPro" id="IPR011006">
    <property type="entry name" value="CheY-like_superfamily"/>
</dbReference>
<dbReference type="InterPro" id="IPR050595">
    <property type="entry name" value="Bact_response_regulator"/>
</dbReference>
<feature type="domain" description="Response regulatory" evidence="3">
    <location>
        <begin position="4"/>
        <end position="119"/>
    </location>
</feature>
<dbReference type="CDD" id="cd17593">
    <property type="entry name" value="REC_CheC-like"/>
    <property type="match status" value="1"/>
</dbReference>
<dbReference type="GO" id="GO:0000160">
    <property type="term" value="P:phosphorelay signal transduction system"/>
    <property type="evidence" value="ECO:0007669"/>
    <property type="project" value="InterPro"/>
</dbReference>
<feature type="modified residue" description="4-aspartylphosphate" evidence="2">
    <location>
        <position position="54"/>
    </location>
</feature>
<dbReference type="EMBL" id="JACHXZ010000001">
    <property type="protein sequence ID" value="MBB3167810.1"/>
    <property type="molecule type" value="Genomic_DNA"/>
</dbReference>
<evidence type="ECO:0000259" key="3">
    <source>
        <dbReference type="PROSITE" id="PS50110"/>
    </source>
</evidence>
<evidence type="ECO:0000313" key="4">
    <source>
        <dbReference type="EMBL" id="MBB3167810.1"/>
    </source>
</evidence>
<keyword evidence="1 2" id="KW-0597">Phosphoprotein</keyword>
<dbReference type="Proteomes" id="UP000559987">
    <property type="component" value="Unassembled WGS sequence"/>
</dbReference>